<dbReference type="Pfam" id="PF01381">
    <property type="entry name" value="HTH_3"/>
    <property type="match status" value="1"/>
</dbReference>
<reference evidence="2 3" key="1">
    <citation type="submission" date="2016-11" db="EMBL/GenBank/DDBJ databases">
        <title>Rhizobium leguminosarum bv. viciae strain Vaf12 isolated from Vavilovia formosa root nodules from Russia, Dagestan.</title>
        <authorList>
            <person name="Kimeklis A."/>
        </authorList>
    </citation>
    <scope>NUCLEOTIDE SEQUENCE [LARGE SCALE GENOMIC DNA]</scope>
    <source>
        <strain evidence="2 3">Vaf-108</strain>
    </source>
</reference>
<accession>A0A1L3Z5K7</accession>
<evidence type="ECO:0000313" key="3">
    <source>
        <dbReference type="Proteomes" id="UP000183050"/>
    </source>
</evidence>
<dbReference type="Gene3D" id="1.10.260.40">
    <property type="entry name" value="lambda repressor-like DNA-binding domains"/>
    <property type="match status" value="1"/>
</dbReference>
<dbReference type="PANTHER" id="PTHR40455:SF1">
    <property type="entry name" value="ANTITOXIN HIGA"/>
    <property type="match status" value="1"/>
</dbReference>
<proteinExistence type="predicted"/>
<dbReference type="GO" id="GO:0006355">
    <property type="term" value="P:regulation of DNA-templated transcription"/>
    <property type="evidence" value="ECO:0007669"/>
    <property type="project" value="InterPro"/>
</dbReference>
<dbReference type="CDD" id="cd00093">
    <property type="entry name" value="HTH_XRE"/>
    <property type="match status" value="1"/>
</dbReference>
<organism evidence="2 3">
    <name type="scientific">Rhizobium leguminosarum</name>
    <dbReference type="NCBI Taxonomy" id="384"/>
    <lineage>
        <taxon>Bacteria</taxon>
        <taxon>Pseudomonadati</taxon>
        <taxon>Pseudomonadota</taxon>
        <taxon>Alphaproteobacteria</taxon>
        <taxon>Hyphomicrobiales</taxon>
        <taxon>Rhizobiaceae</taxon>
        <taxon>Rhizobium/Agrobacterium group</taxon>
        <taxon>Rhizobium</taxon>
    </lineage>
</organism>
<evidence type="ECO:0000259" key="1">
    <source>
        <dbReference type="PROSITE" id="PS50943"/>
    </source>
</evidence>
<dbReference type="PROSITE" id="PS50943">
    <property type="entry name" value="HTH_CROC1"/>
    <property type="match status" value="1"/>
</dbReference>
<gene>
    <name evidence="2" type="ORF">BMW22_04190</name>
</gene>
<feature type="domain" description="HTH cro/C1-type" evidence="1">
    <location>
        <begin position="75"/>
        <end position="117"/>
    </location>
</feature>
<dbReference type="InterPro" id="IPR001387">
    <property type="entry name" value="Cro/C1-type_HTH"/>
</dbReference>
<dbReference type="InterPro" id="IPR039060">
    <property type="entry name" value="Antitox_HigA"/>
</dbReference>
<dbReference type="AlphaFoldDB" id="A0A1L3Z5K7"/>
<dbReference type="EMBL" id="CP018228">
    <property type="protein sequence ID" value="API50946.1"/>
    <property type="molecule type" value="Genomic_DNA"/>
</dbReference>
<dbReference type="PANTHER" id="PTHR40455">
    <property type="entry name" value="ANTITOXIN HIGA"/>
    <property type="match status" value="1"/>
</dbReference>
<protein>
    <submittedName>
        <fullName evidence="2">XRE family transcriptional regulator</fullName>
    </submittedName>
</protein>
<sequence length="127" mass="14392">MNNIRPIKTAADLEWAIGEITPYFDNPPEQGTAEADRFDVLADLIEAYENRHFTAEELTPIDFLGGFMEMTGRKQSDLAELLGSRSRASEILNRKRALTVEMIFKLQEAWGVPPECLVRPYMFSPGI</sequence>
<dbReference type="InterPro" id="IPR010982">
    <property type="entry name" value="Lambda_DNA-bd_dom_sf"/>
</dbReference>
<dbReference type="RefSeq" id="WP_072637807.1">
    <property type="nucleotide sequence ID" value="NZ_CP018228.1"/>
</dbReference>
<dbReference type="Proteomes" id="UP000183050">
    <property type="component" value="Chromosome"/>
</dbReference>
<evidence type="ECO:0000313" key="2">
    <source>
        <dbReference type="EMBL" id="API50946.1"/>
    </source>
</evidence>
<dbReference type="GO" id="GO:0001046">
    <property type="term" value="F:core promoter sequence-specific DNA binding"/>
    <property type="evidence" value="ECO:0007669"/>
    <property type="project" value="TreeGrafter"/>
</dbReference>
<name>A0A1L3Z5K7_RHILE</name>
<dbReference type="SUPFAM" id="SSF47413">
    <property type="entry name" value="lambda repressor-like DNA-binding domains"/>
    <property type="match status" value="1"/>
</dbReference>